<proteinExistence type="predicted"/>
<dbReference type="EnsemblPlants" id="Kaladp0048s0571.1.v1.1">
    <property type="protein sequence ID" value="Kaladp0048s0571.1.v1.1"/>
    <property type="gene ID" value="Kaladp0048s0571.v1.1"/>
</dbReference>
<dbReference type="Proteomes" id="UP000594263">
    <property type="component" value="Unplaced"/>
</dbReference>
<reference evidence="1" key="1">
    <citation type="submission" date="2021-01" db="UniProtKB">
        <authorList>
            <consortium name="EnsemblPlants"/>
        </authorList>
    </citation>
    <scope>IDENTIFICATION</scope>
</reference>
<dbReference type="SUPFAM" id="SSF55008">
    <property type="entry name" value="HMA, heavy metal-associated domain"/>
    <property type="match status" value="1"/>
</dbReference>
<dbReference type="GO" id="GO:0046872">
    <property type="term" value="F:metal ion binding"/>
    <property type="evidence" value="ECO:0007669"/>
    <property type="project" value="InterPro"/>
</dbReference>
<name>A0A7N0TYI6_KALFE</name>
<sequence>MACRPEKGPKTLRLSSQTQCKYEIQSMLRKVEGVYSITVDSDRNIIAISGHLPPKALLEALHKVSQNGDFCQLRPAHIPPSSCPPTDQLAEAASASYPMAFLSGSVPPSPLAEQPLTGAFRRSTYHIIHRSWQMLV</sequence>
<keyword evidence="2" id="KW-1185">Reference proteome</keyword>
<dbReference type="Gramene" id="Kaladp0048s0571.1.v1.1">
    <property type="protein sequence ID" value="Kaladp0048s0571.1.v1.1"/>
    <property type="gene ID" value="Kaladp0048s0571.v1.1"/>
</dbReference>
<organism evidence="1 2">
    <name type="scientific">Kalanchoe fedtschenkoi</name>
    <name type="common">Lavender scallops</name>
    <name type="synonym">South American air plant</name>
    <dbReference type="NCBI Taxonomy" id="63787"/>
    <lineage>
        <taxon>Eukaryota</taxon>
        <taxon>Viridiplantae</taxon>
        <taxon>Streptophyta</taxon>
        <taxon>Embryophyta</taxon>
        <taxon>Tracheophyta</taxon>
        <taxon>Spermatophyta</taxon>
        <taxon>Magnoliopsida</taxon>
        <taxon>eudicotyledons</taxon>
        <taxon>Gunneridae</taxon>
        <taxon>Pentapetalae</taxon>
        <taxon>Saxifragales</taxon>
        <taxon>Crassulaceae</taxon>
        <taxon>Kalanchoe</taxon>
    </lineage>
</organism>
<protein>
    <recommendedName>
        <fullName evidence="3">HMA domain-containing protein</fullName>
    </recommendedName>
</protein>
<dbReference type="Gene3D" id="3.30.70.100">
    <property type="match status" value="1"/>
</dbReference>
<dbReference type="AlphaFoldDB" id="A0A7N0TYI6"/>
<evidence type="ECO:0000313" key="1">
    <source>
        <dbReference type="EnsemblPlants" id="Kaladp0048s0571.1.v1.1"/>
    </source>
</evidence>
<evidence type="ECO:0000313" key="2">
    <source>
        <dbReference type="Proteomes" id="UP000594263"/>
    </source>
</evidence>
<dbReference type="InterPro" id="IPR036163">
    <property type="entry name" value="HMA_dom_sf"/>
</dbReference>
<accession>A0A7N0TYI6</accession>
<evidence type="ECO:0008006" key="3">
    <source>
        <dbReference type="Google" id="ProtNLM"/>
    </source>
</evidence>